<organism evidence="7 8">
    <name type="scientific">Symbiobacterium thermophilum</name>
    <dbReference type="NCBI Taxonomy" id="2734"/>
    <lineage>
        <taxon>Bacteria</taxon>
        <taxon>Bacillati</taxon>
        <taxon>Bacillota</taxon>
        <taxon>Clostridia</taxon>
        <taxon>Eubacteriales</taxon>
        <taxon>Symbiobacteriaceae</taxon>
        <taxon>Symbiobacterium</taxon>
    </lineage>
</organism>
<evidence type="ECO:0000256" key="1">
    <source>
        <dbReference type="ARBA" id="ARBA00004651"/>
    </source>
</evidence>
<keyword evidence="4 6" id="KW-1133">Transmembrane helix</keyword>
<dbReference type="Proteomes" id="UP000194267">
    <property type="component" value="Unassembled WGS sequence"/>
</dbReference>
<feature type="transmembrane region" description="Helical" evidence="6">
    <location>
        <begin position="178"/>
        <end position="198"/>
    </location>
</feature>
<proteinExistence type="predicted"/>
<dbReference type="PANTHER" id="PTHR32196:SF69">
    <property type="entry name" value="BRANCHED-CHAIN AMINO ACID TRANSPORT SYSTEM, PERMEASE PROTEIN"/>
    <property type="match status" value="1"/>
</dbReference>
<feature type="transmembrane region" description="Helical" evidence="6">
    <location>
        <begin position="233"/>
        <end position="255"/>
    </location>
</feature>
<protein>
    <submittedName>
        <fullName evidence="7">ABC transporter permease</fullName>
    </submittedName>
</protein>
<evidence type="ECO:0000256" key="5">
    <source>
        <dbReference type="ARBA" id="ARBA00023136"/>
    </source>
</evidence>
<feature type="transmembrane region" description="Helical" evidence="6">
    <location>
        <begin position="204"/>
        <end position="226"/>
    </location>
</feature>
<feature type="transmembrane region" description="Helical" evidence="6">
    <location>
        <begin position="61"/>
        <end position="82"/>
    </location>
</feature>
<evidence type="ECO:0000256" key="2">
    <source>
        <dbReference type="ARBA" id="ARBA00022475"/>
    </source>
</evidence>
<comment type="subcellular location">
    <subcellularLocation>
        <location evidence="1">Cell membrane</location>
        <topology evidence="1">Multi-pass membrane protein</topology>
    </subcellularLocation>
</comment>
<keyword evidence="3 6" id="KW-0812">Transmembrane</keyword>
<name>A0A1Y2T9A6_SYMTR</name>
<sequence>MEFVLNFLLPVLQQGLVWGLVALGVWMTFRVVNVPDLTVDGTLTTGAATAARLLTMGVHPLAATLAGFLTGAAGGAITGLIHTRLRVQPLLASIITMTGLYSVNLRIMGRSNIALFTLDTLVPDNTWARLALFAGVAALMVFLLNLFFRTELGLAMRATGDNDAMVRMLGVSSDSMRLLAFTLSNAVVGLGGALVAQYSGFADAQMGIGTIVASLAALIIGEALFGAPTVFRATLAALLGSIVYRAIFALALRAGFQASDLKLVTAALVVIALSIPQIKRTVRLPEGSEAR</sequence>
<feature type="transmembrane region" description="Helical" evidence="6">
    <location>
        <begin position="7"/>
        <end position="29"/>
    </location>
</feature>
<dbReference type="InterPro" id="IPR001851">
    <property type="entry name" value="ABC_transp_permease"/>
</dbReference>
<accession>A0A1Y2T9A6</accession>
<reference evidence="8" key="1">
    <citation type="submission" date="2016-04" db="EMBL/GenBank/DDBJ databases">
        <authorList>
            <person name="Antunes L.P."/>
            <person name="Martins L.F."/>
            <person name="Pereira R.V."/>
            <person name="Thomas A.M."/>
            <person name="Barbosa D."/>
            <person name="Nascimento L."/>
            <person name="Silva G.M."/>
            <person name="Condomitti G.W."/>
            <person name="Digiampietri L.A."/>
            <person name="Lombardi K.C."/>
            <person name="Ramos P.L."/>
            <person name="Quaggio R.B."/>
            <person name="Oliveira J.C."/>
            <person name="Pascon R.C."/>
            <person name="Cruz J.B."/>
            <person name="Silva A.M."/>
            <person name="Setubal J.C."/>
        </authorList>
    </citation>
    <scope>NUCLEOTIDE SEQUENCE [LARGE SCALE GENOMIC DNA]</scope>
</reference>
<evidence type="ECO:0000313" key="8">
    <source>
        <dbReference type="Proteomes" id="UP000194267"/>
    </source>
</evidence>
<dbReference type="Pfam" id="PF02653">
    <property type="entry name" value="BPD_transp_2"/>
    <property type="match status" value="1"/>
</dbReference>
<feature type="transmembrane region" description="Helical" evidence="6">
    <location>
        <begin position="127"/>
        <end position="148"/>
    </location>
</feature>
<evidence type="ECO:0000256" key="6">
    <source>
        <dbReference type="SAM" id="Phobius"/>
    </source>
</evidence>
<feature type="transmembrane region" description="Helical" evidence="6">
    <location>
        <begin position="89"/>
        <end position="107"/>
    </location>
</feature>
<keyword evidence="5 6" id="KW-0472">Membrane</keyword>
<dbReference type="GO" id="GO:0022857">
    <property type="term" value="F:transmembrane transporter activity"/>
    <property type="evidence" value="ECO:0007669"/>
    <property type="project" value="InterPro"/>
</dbReference>
<gene>
    <name evidence="7" type="ORF">A6D92_03945</name>
</gene>
<comment type="caution">
    <text evidence="7">The sequence shown here is derived from an EMBL/GenBank/DDBJ whole genome shotgun (WGS) entry which is preliminary data.</text>
</comment>
<dbReference type="EMBL" id="LWLV01000232">
    <property type="protein sequence ID" value="OTA41775.1"/>
    <property type="molecule type" value="Genomic_DNA"/>
</dbReference>
<evidence type="ECO:0000313" key="7">
    <source>
        <dbReference type="EMBL" id="OTA41775.1"/>
    </source>
</evidence>
<dbReference type="CDD" id="cd06574">
    <property type="entry name" value="TM_PBP1_branched-chain-AA_like"/>
    <property type="match status" value="1"/>
</dbReference>
<dbReference type="AlphaFoldDB" id="A0A1Y2T9A6"/>
<evidence type="ECO:0000256" key="3">
    <source>
        <dbReference type="ARBA" id="ARBA00022692"/>
    </source>
</evidence>
<dbReference type="PANTHER" id="PTHR32196">
    <property type="entry name" value="ABC TRANSPORTER PERMEASE PROTEIN YPHD-RELATED-RELATED"/>
    <property type="match status" value="1"/>
</dbReference>
<evidence type="ECO:0000256" key="4">
    <source>
        <dbReference type="ARBA" id="ARBA00022989"/>
    </source>
</evidence>
<keyword evidence="2" id="KW-1003">Cell membrane</keyword>
<dbReference type="GO" id="GO:0005886">
    <property type="term" value="C:plasma membrane"/>
    <property type="evidence" value="ECO:0007669"/>
    <property type="project" value="UniProtKB-SubCell"/>
</dbReference>